<proteinExistence type="inferred from homology"/>
<dbReference type="SUPFAM" id="SSF52540">
    <property type="entry name" value="P-loop containing nucleoside triphosphate hydrolases"/>
    <property type="match status" value="1"/>
</dbReference>
<evidence type="ECO:0000256" key="4">
    <source>
        <dbReference type="SAM" id="Coils"/>
    </source>
</evidence>
<dbReference type="PANTHER" id="PTHR10903">
    <property type="entry name" value="GTPASE, IMAP FAMILY MEMBER-RELATED"/>
    <property type="match status" value="1"/>
</dbReference>
<protein>
    <submittedName>
        <fullName evidence="7">Putative GTPase IMAP family member 8-like</fullName>
    </submittedName>
</protein>
<feature type="domain" description="AIG1-type G" evidence="6">
    <location>
        <begin position="494"/>
        <end position="694"/>
    </location>
</feature>
<keyword evidence="4" id="KW-0175">Coiled coil</keyword>
<dbReference type="Gene3D" id="3.40.50.300">
    <property type="entry name" value="P-loop containing nucleotide triphosphate hydrolases"/>
    <property type="match status" value="2"/>
</dbReference>
<reference evidence="7 8" key="1">
    <citation type="submission" date="2017-12" db="EMBL/GenBank/DDBJ databases">
        <title>Integrating genomic resources of turbot (Scophthalmus maximus) in depth evaluation of genetic and physical mapping variation across individuals.</title>
        <authorList>
            <person name="Martinez P."/>
        </authorList>
    </citation>
    <scope>NUCLEOTIDE SEQUENCE [LARGE SCALE GENOMIC DNA]</scope>
</reference>
<dbReference type="Proteomes" id="UP000246464">
    <property type="component" value="Chromosome 9"/>
</dbReference>
<gene>
    <name evidence="7" type="ORF">SMAX5B_000770</name>
</gene>
<evidence type="ECO:0000259" key="6">
    <source>
        <dbReference type="PROSITE" id="PS51720"/>
    </source>
</evidence>
<organism evidence="7 8">
    <name type="scientific">Scophthalmus maximus</name>
    <name type="common">Turbot</name>
    <name type="synonym">Psetta maxima</name>
    <dbReference type="NCBI Taxonomy" id="52904"/>
    <lineage>
        <taxon>Eukaryota</taxon>
        <taxon>Metazoa</taxon>
        <taxon>Chordata</taxon>
        <taxon>Craniata</taxon>
        <taxon>Vertebrata</taxon>
        <taxon>Euteleostomi</taxon>
        <taxon>Actinopterygii</taxon>
        <taxon>Neopterygii</taxon>
        <taxon>Teleostei</taxon>
        <taxon>Neoteleostei</taxon>
        <taxon>Acanthomorphata</taxon>
        <taxon>Carangaria</taxon>
        <taxon>Pleuronectiformes</taxon>
        <taxon>Pleuronectoidei</taxon>
        <taxon>Scophthalmidae</taxon>
        <taxon>Scophthalmus</taxon>
    </lineage>
</organism>
<feature type="coiled-coil region" evidence="4">
    <location>
        <begin position="880"/>
        <end position="914"/>
    </location>
</feature>
<evidence type="ECO:0000313" key="8">
    <source>
        <dbReference type="Proteomes" id="UP000246464"/>
    </source>
</evidence>
<dbReference type="EMBL" id="CP026251">
    <property type="protein sequence ID" value="AWP07601.1"/>
    <property type="molecule type" value="Genomic_DNA"/>
</dbReference>
<dbReference type="InterPro" id="IPR006703">
    <property type="entry name" value="G_AIG1"/>
</dbReference>
<dbReference type="Pfam" id="PF04548">
    <property type="entry name" value="AIG1"/>
    <property type="match status" value="2"/>
</dbReference>
<keyword evidence="3" id="KW-0342">GTP-binding</keyword>
<keyword evidence="8" id="KW-1185">Reference proteome</keyword>
<feature type="coiled-coil region" evidence="4">
    <location>
        <begin position="690"/>
        <end position="805"/>
    </location>
</feature>
<dbReference type="CDD" id="cd01852">
    <property type="entry name" value="AIG1"/>
    <property type="match status" value="1"/>
</dbReference>
<dbReference type="InterPro" id="IPR027417">
    <property type="entry name" value="P-loop_NTPase"/>
</dbReference>
<keyword evidence="2" id="KW-0547">Nucleotide-binding</keyword>
<evidence type="ECO:0000256" key="2">
    <source>
        <dbReference type="ARBA" id="ARBA00022741"/>
    </source>
</evidence>
<dbReference type="GO" id="GO:0005525">
    <property type="term" value="F:GTP binding"/>
    <property type="evidence" value="ECO:0007669"/>
    <property type="project" value="UniProtKB-KW"/>
</dbReference>
<feature type="region of interest" description="Disordered" evidence="5">
    <location>
        <begin position="460"/>
        <end position="479"/>
    </location>
</feature>
<evidence type="ECO:0000313" key="7">
    <source>
        <dbReference type="EMBL" id="AWP07601.1"/>
    </source>
</evidence>
<sequence>MIKMLLLLRRVTPSDITSTRWRRRNNLRYFCFIFVQWEEVESHTVEQIVQPAEDLKDTKTNVGVTGSTRWFGQSVTTDDTTSHHVVFDGVSRKRSRLWPFPGVDEFYRFFLRLDEKSSEITRDLSSAVIIGGFSSFILPPGFVQIDPVTNKRTNQTDSVDDPSANGFKSEPDVRHEQLTLFAKYFEGELGCCHTCQATNSCEGAAISPAHTQRCWLHISDDYLVLQLLNFCHSRWRQSASCSELRIMIFGKSQNEKLTLSNFITGKGGHSKMSMKCITHGVWKKIPITVVITPDVFTLPADKVRLKMKMCAADCPPGPNVLLLSLNPSDFTEENRQTLKFILSLFGQDAFQYALVVTPHDDEGKNLAMDQIIEDCEQRQHRLNFDNEDHFKEDFQALMDKMQNMVSHNRGGHLNCSEEAHHHPQSQDHLWMVETGYGKSATGNTKISDVASRGFKPQMVAKPRVNPKPTKQESLLKPQGYKYPSRELSKVVNDKEPLRMVLIGKTGCGKSATGNTLLGKECFHSKISQMSVTKLCKMEEGEIDGRPITVVDTPGLFDTTLSNAEVKQELVKCISMLSPGPHVFLLVLQIGRFTKEERKTVELVKEFFGEKSEDFTIFIFTRGDELRNQTIESYIEEDSGEFVKKLISACGGRYQVFNNNVQNHPQVSQLLRKVESMVKTNGGSYYTSEMFQEAEAAIQKEMQKILKEKQEEMQRQKTDLERKLREDMQEKKQKINQERAEKDKALKVKLDHIHKEQMMKNGEDGEREEKQTRLKKLREECEVERKEQQQIRKEEDKIRNEQEKQQWRELHENFQKYMEDKKNEEEARKQAVEFNDFRQRYSTDLAALVETHDKAMEDMKQKYKENLGFMIERLTINKTFKKDFETMKKKQEQEINELEQKLSTQREDISKVRTSHEEEIDKWIQQHVKTKTQDKTCSIL</sequence>
<dbReference type="FunFam" id="3.40.50.300:FF:000366">
    <property type="entry name" value="GTPase, IMAP family member 2"/>
    <property type="match status" value="1"/>
</dbReference>
<name>A0A2U9BU75_SCOMX</name>
<evidence type="ECO:0000256" key="3">
    <source>
        <dbReference type="ARBA" id="ARBA00023134"/>
    </source>
</evidence>
<accession>A0A2U9BU75</accession>
<dbReference type="PROSITE" id="PS51720">
    <property type="entry name" value="G_AIG1"/>
    <property type="match status" value="1"/>
</dbReference>
<evidence type="ECO:0000256" key="5">
    <source>
        <dbReference type="SAM" id="MobiDB-lite"/>
    </source>
</evidence>
<dbReference type="STRING" id="52904.ENSSMAP00000021132"/>
<dbReference type="PANTHER" id="PTHR10903:SF170">
    <property type="entry name" value="GTPASE IMAP FAMILY MEMBER 7"/>
    <property type="match status" value="1"/>
</dbReference>
<comment type="similarity">
    <text evidence="1">Belongs to the TRAFAC class TrmE-Era-EngA-EngB-Septin-like GTPase superfamily. AIG1/Toc34/Toc159-like paraseptin GTPase family. IAN subfamily.</text>
</comment>
<dbReference type="InterPro" id="IPR045058">
    <property type="entry name" value="GIMA/IAN/Toc"/>
</dbReference>
<dbReference type="AlphaFoldDB" id="A0A2U9BU75"/>
<evidence type="ECO:0000256" key="1">
    <source>
        <dbReference type="ARBA" id="ARBA00008535"/>
    </source>
</evidence>